<feature type="transmembrane region" description="Helical" evidence="10">
    <location>
        <begin position="169"/>
        <end position="193"/>
    </location>
</feature>
<evidence type="ECO:0000256" key="10">
    <source>
        <dbReference type="RuleBase" id="RU351113"/>
    </source>
</evidence>
<dbReference type="Proteomes" id="UP000007266">
    <property type="component" value="Linkage group 3"/>
</dbReference>
<dbReference type="PhylomeDB" id="D6WEV2"/>
<comment type="similarity">
    <text evidence="10">Belongs to the insect chemoreceptor superfamily. Heteromeric odorant receptor channel (TC 1.A.69) family.</text>
</comment>
<dbReference type="InParanoid" id="D6WEV2"/>
<dbReference type="GO" id="GO:0005886">
    <property type="term" value="C:plasma membrane"/>
    <property type="evidence" value="ECO:0000318"/>
    <property type="project" value="GO_Central"/>
</dbReference>
<evidence type="ECO:0000256" key="7">
    <source>
        <dbReference type="ARBA" id="ARBA00023136"/>
    </source>
</evidence>
<evidence type="ECO:0000256" key="1">
    <source>
        <dbReference type="ARBA" id="ARBA00004651"/>
    </source>
</evidence>
<feature type="transmembrane region" description="Helical" evidence="10">
    <location>
        <begin position="120"/>
        <end position="141"/>
    </location>
</feature>
<evidence type="ECO:0000256" key="9">
    <source>
        <dbReference type="ARBA" id="ARBA00023224"/>
    </source>
</evidence>
<dbReference type="EMBL" id="KQ971318">
    <property type="protein sequence ID" value="EFA01420.1"/>
    <property type="molecule type" value="Genomic_DNA"/>
</dbReference>
<reference evidence="11 12" key="2">
    <citation type="journal article" date="2010" name="Nucleic Acids Res.">
        <title>BeetleBase in 2010: revisions to provide comprehensive genomic information for Tribolium castaneum.</title>
        <authorList>
            <person name="Kim H.S."/>
            <person name="Murphy T."/>
            <person name="Xia J."/>
            <person name="Caragea D."/>
            <person name="Park Y."/>
            <person name="Beeman R.W."/>
            <person name="Lorenzen M.D."/>
            <person name="Butcher S."/>
            <person name="Manak J.R."/>
            <person name="Brown S.J."/>
        </authorList>
    </citation>
    <scope>GENOME REANNOTATION</scope>
    <source>
        <strain evidence="11 12">Georgia GA2</strain>
    </source>
</reference>
<organism evidence="11 12">
    <name type="scientific">Tribolium castaneum</name>
    <name type="common">Red flour beetle</name>
    <dbReference type="NCBI Taxonomy" id="7070"/>
    <lineage>
        <taxon>Eukaryota</taxon>
        <taxon>Metazoa</taxon>
        <taxon>Ecdysozoa</taxon>
        <taxon>Arthropoda</taxon>
        <taxon>Hexapoda</taxon>
        <taxon>Insecta</taxon>
        <taxon>Pterygota</taxon>
        <taxon>Neoptera</taxon>
        <taxon>Endopterygota</taxon>
        <taxon>Coleoptera</taxon>
        <taxon>Polyphaga</taxon>
        <taxon>Cucujiformia</taxon>
        <taxon>Tenebrionidae</taxon>
        <taxon>Tenebrionidae incertae sedis</taxon>
        <taxon>Tribolium</taxon>
    </lineage>
</organism>
<dbReference type="PANTHER" id="PTHR21137">
    <property type="entry name" value="ODORANT RECEPTOR"/>
    <property type="match status" value="1"/>
</dbReference>
<dbReference type="PANTHER" id="PTHR21137:SF35">
    <property type="entry name" value="ODORANT RECEPTOR 19A-RELATED"/>
    <property type="match status" value="1"/>
</dbReference>
<dbReference type="GO" id="GO:0004984">
    <property type="term" value="F:olfactory receptor activity"/>
    <property type="evidence" value="ECO:0000318"/>
    <property type="project" value="GO_Central"/>
</dbReference>
<dbReference type="GO" id="GO:0005549">
    <property type="term" value="F:odorant binding"/>
    <property type="evidence" value="ECO:0007669"/>
    <property type="project" value="InterPro"/>
</dbReference>
<keyword evidence="9 10" id="KW-0807">Transducer</keyword>
<dbReference type="GO" id="GO:0007165">
    <property type="term" value="P:signal transduction"/>
    <property type="evidence" value="ECO:0007669"/>
    <property type="project" value="UniProtKB-KW"/>
</dbReference>
<evidence type="ECO:0000256" key="4">
    <source>
        <dbReference type="ARBA" id="ARBA00022692"/>
    </source>
</evidence>
<evidence type="ECO:0000256" key="3">
    <source>
        <dbReference type="ARBA" id="ARBA00022606"/>
    </source>
</evidence>
<reference evidence="11 12" key="1">
    <citation type="journal article" date="2008" name="Nature">
        <title>The genome of the model beetle and pest Tribolium castaneum.</title>
        <authorList>
            <consortium name="Tribolium Genome Sequencing Consortium"/>
            <person name="Richards S."/>
            <person name="Gibbs R.A."/>
            <person name="Weinstock G.M."/>
            <person name="Brown S.J."/>
            <person name="Denell R."/>
            <person name="Beeman R.W."/>
            <person name="Gibbs R."/>
            <person name="Beeman R.W."/>
            <person name="Brown S.J."/>
            <person name="Bucher G."/>
            <person name="Friedrich M."/>
            <person name="Grimmelikhuijzen C.J."/>
            <person name="Klingler M."/>
            <person name="Lorenzen M."/>
            <person name="Richards S."/>
            <person name="Roth S."/>
            <person name="Schroder R."/>
            <person name="Tautz D."/>
            <person name="Zdobnov E.M."/>
            <person name="Muzny D."/>
            <person name="Gibbs R.A."/>
            <person name="Weinstock G.M."/>
            <person name="Attaway T."/>
            <person name="Bell S."/>
            <person name="Buhay C.J."/>
            <person name="Chandrabose M.N."/>
            <person name="Chavez D."/>
            <person name="Clerk-Blankenburg K.P."/>
            <person name="Cree A."/>
            <person name="Dao M."/>
            <person name="Davis C."/>
            <person name="Chacko J."/>
            <person name="Dinh H."/>
            <person name="Dugan-Rocha S."/>
            <person name="Fowler G."/>
            <person name="Garner T.T."/>
            <person name="Garnes J."/>
            <person name="Gnirke A."/>
            <person name="Hawes A."/>
            <person name="Hernandez J."/>
            <person name="Hines S."/>
            <person name="Holder M."/>
            <person name="Hume J."/>
            <person name="Jhangiani S.N."/>
            <person name="Joshi V."/>
            <person name="Khan Z.M."/>
            <person name="Jackson L."/>
            <person name="Kovar C."/>
            <person name="Kowis A."/>
            <person name="Lee S."/>
            <person name="Lewis L.R."/>
            <person name="Margolis J."/>
            <person name="Morgan M."/>
            <person name="Nazareth L.V."/>
            <person name="Nguyen N."/>
            <person name="Okwuonu G."/>
            <person name="Parker D."/>
            <person name="Richards S."/>
            <person name="Ruiz S.J."/>
            <person name="Santibanez J."/>
            <person name="Savard J."/>
            <person name="Scherer S.E."/>
            <person name="Schneider B."/>
            <person name="Sodergren E."/>
            <person name="Tautz D."/>
            <person name="Vattahil S."/>
            <person name="Villasana D."/>
            <person name="White C.S."/>
            <person name="Wright R."/>
            <person name="Park Y."/>
            <person name="Beeman R.W."/>
            <person name="Lord J."/>
            <person name="Oppert B."/>
            <person name="Lorenzen M."/>
            <person name="Brown S."/>
            <person name="Wang L."/>
            <person name="Savard J."/>
            <person name="Tautz D."/>
            <person name="Richards S."/>
            <person name="Weinstock G."/>
            <person name="Gibbs R.A."/>
            <person name="Liu Y."/>
            <person name="Worley K."/>
            <person name="Weinstock G."/>
            <person name="Elsik C.G."/>
            <person name="Reese J.T."/>
            <person name="Elhaik E."/>
            <person name="Landan G."/>
            <person name="Graur D."/>
            <person name="Arensburger P."/>
            <person name="Atkinson P."/>
            <person name="Beeman R.W."/>
            <person name="Beidler J."/>
            <person name="Brown S.J."/>
            <person name="Demuth J.P."/>
            <person name="Drury D.W."/>
            <person name="Du Y.Z."/>
            <person name="Fujiwara H."/>
            <person name="Lorenzen M."/>
            <person name="Maselli V."/>
            <person name="Osanai M."/>
            <person name="Park Y."/>
            <person name="Robertson H.M."/>
            <person name="Tu Z."/>
            <person name="Wang J.J."/>
            <person name="Wang S."/>
            <person name="Richards S."/>
            <person name="Song H."/>
            <person name="Zhang L."/>
            <person name="Sodergren E."/>
            <person name="Werner D."/>
            <person name="Stanke M."/>
            <person name="Morgenstern B."/>
            <person name="Solovyev V."/>
            <person name="Kosarev P."/>
            <person name="Brown G."/>
            <person name="Chen H.C."/>
            <person name="Ermolaeva O."/>
            <person name="Hlavina W."/>
            <person name="Kapustin Y."/>
            <person name="Kiryutin B."/>
            <person name="Kitts P."/>
            <person name="Maglott D."/>
            <person name="Pruitt K."/>
            <person name="Sapojnikov V."/>
            <person name="Souvorov A."/>
            <person name="Mackey A.J."/>
            <person name="Waterhouse R.M."/>
            <person name="Wyder S."/>
            <person name="Zdobnov E.M."/>
            <person name="Zdobnov E.M."/>
            <person name="Wyder S."/>
            <person name="Kriventseva E.V."/>
            <person name="Kadowaki T."/>
            <person name="Bork P."/>
            <person name="Aranda M."/>
            <person name="Bao R."/>
            <person name="Beermann A."/>
            <person name="Berns N."/>
            <person name="Bolognesi R."/>
            <person name="Bonneton F."/>
            <person name="Bopp D."/>
            <person name="Brown S.J."/>
            <person name="Bucher G."/>
            <person name="Butts T."/>
            <person name="Chaumot A."/>
            <person name="Denell R.E."/>
            <person name="Ferrier D.E."/>
            <person name="Friedrich M."/>
            <person name="Gordon C.M."/>
            <person name="Jindra M."/>
            <person name="Klingler M."/>
            <person name="Lan Q."/>
            <person name="Lattorff H.M."/>
            <person name="Laudet V."/>
            <person name="von Levetsow C."/>
            <person name="Liu Z."/>
            <person name="Lutz R."/>
            <person name="Lynch J.A."/>
            <person name="da Fonseca R.N."/>
            <person name="Posnien N."/>
            <person name="Reuter R."/>
            <person name="Roth S."/>
            <person name="Savard J."/>
            <person name="Schinko J.B."/>
            <person name="Schmitt C."/>
            <person name="Schoppmeier M."/>
            <person name="Schroder R."/>
            <person name="Shippy T.D."/>
            <person name="Simonnet F."/>
            <person name="Marques-Souza H."/>
            <person name="Tautz D."/>
            <person name="Tomoyasu Y."/>
            <person name="Trauner J."/>
            <person name="Van der Zee M."/>
            <person name="Vervoort M."/>
            <person name="Wittkopp N."/>
            <person name="Wimmer E.A."/>
            <person name="Yang X."/>
            <person name="Jones A.K."/>
            <person name="Sattelle D.B."/>
            <person name="Ebert P.R."/>
            <person name="Nelson D."/>
            <person name="Scott J.G."/>
            <person name="Beeman R.W."/>
            <person name="Muthukrishnan S."/>
            <person name="Kramer K.J."/>
            <person name="Arakane Y."/>
            <person name="Beeman R.W."/>
            <person name="Zhu Q."/>
            <person name="Hogenkamp D."/>
            <person name="Dixit R."/>
            <person name="Oppert B."/>
            <person name="Jiang H."/>
            <person name="Zou Z."/>
            <person name="Marshall J."/>
            <person name="Elpidina E."/>
            <person name="Vinokurov K."/>
            <person name="Oppert C."/>
            <person name="Zou Z."/>
            <person name="Evans J."/>
            <person name="Lu Z."/>
            <person name="Zhao P."/>
            <person name="Sumathipala N."/>
            <person name="Altincicek B."/>
            <person name="Vilcinskas A."/>
            <person name="Williams M."/>
            <person name="Hultmark D."/>
            <person name="Hetru C."/>
            <person name="Jiang H."/>
            <person name="Grimmelikhuijzen C.J."/>
            <person name="Hauser F."/>
            <person name="Cazzamali G."/>
            <person name="Williamson M."/>
            <person name="Park Y."/>
            <person name="Li B."/>
            <person name="Tanaka Y."/>
            <person name="Predel R."/>
            <person name="Neupert S."/>
            <person name="Schachtner J."/>
            <person name="Verleyen P."/>
            <person name="Raible F."/>
            <person name="Bork P."/>
            <person name="Friedrich M."/>
            <person name="Walden K.K."/>
            <person name="Robertson H.M."/>
            <person name="Angeli S."/>
            <person name="Foret S."/>
            <person name="Bucher G."/>
            <person name="Schuetz S."/>
            <person name="Maleszka R."/>
            <person name="Wimmer E.A."/>
            <person name="Beeman R.W."/>
            <person name="Lorenzen M."/>
            <person name="Tomoyasu Y."/>
            <person name="Miller S.C."/>
            <person name="Grossmann D."/>
            <person name="Bucher G."/>
        </authorList>
    </citation>
    <scope>NUCLEOTIDE SEQUENCE [LARGE SCALE GENOMIC DNA]</scope>
    <source>
        <strain evidence="11 12">Georgia GA2</strain>
    </source>
</reference>
<feature type="transmembrane region" description="Helical" evidence="10">
    <location>
        <begin position="258"/>
        <end position="284"/>
    </location>
</feature>
<dbReference type="AlphaFoldDB" id="D6WEV2"/>
<keyword evidence="6 10" id="KW-1133">Transmembrane helix</keyword>
<accession>D6WEV2</accession>
<dbReference type="GO" id="GO:0050911">
    <property type="term" value="P:detection of chemical stimulus involved in sensory perception of smell"/>
    <property type="evidence" value="ECO:0000318"/>
    <property type="project" value="GO_Central"/>
</dbReference>
<evidence type="ECO:0000256" key="2">
    <source>
        <dbReference type="ARBA" id="ARBA00022475"/>
    </source>
</evidence>
<gene>
    <name evidence="11" type="primary">Or288</name>
    <name evidence="11" type="ORF">TcasGA2_TC030411</name>
</gene>
<feature type="transmembrane region" description="Helical" evidence="10">
    <location>
        <begin position="36"/>
        <end position="57"/>
    </location>
</feature>
<name>D6WEV2_TRICA</name>
<comment type="caution">
    <text evidence="10">Lacks conserved residue(s) required for the propagation of feature annotation.</text>
</comment>
<keyword evidence="12" id="KW-1185">Reference proteome</keyword>
<evidence type="ECO:0000256" key="8">
    <source>
        <dbReference type="ARBA" id="ARBA00023170"/>
    </source>
</evidence>
<keyword evidence="3 10" id="KW-0716">Sensory transduction</keyword>
<dbReference type="HOGENOM" id="CLU_059644_0_0_1"/>
<keyword evidence="7 10" id="KW-0472">Membrane</keyword>
<dbReference type="InterPro" id="IPR004117">
    <property type="entry name" value="7tm6_olfct_rcpt"/>
</dbReference>
<feature type="transmembrane region" description="Helical" evidence="10">
    <location>
        <begin position="290"/>
        <end position="310"/>
    </location>
</feature>
<proteinExistence type="inferred from homology"/>
<evidence type="ECO:0000313" key="11">
    <source>
        <dbReference type="EMBL" id="EFA01420.1"/>
    </source>
</evidence>
<keyword evidence="4 10" id="KW-0812">Transmembrane</keyword>
<sequence length="392" mass="45982">MFSFEVKLDENLFKNDVLWLSRKLCLDYYNTKLVKIILFVLSIGVAILTIIQTFLFLQRFDGRYFIKYAPVYAGSFLIFLSVEHIPFALMLINSFKTITFWRIDSCGPEIEQKIKKHAMWTNICLISCTVVGLVSAIFHAMPLEDDDELFYPLAMFEEFMPQWKNLLSWIYRSSFLIVPFSMPIPVYIAIYVITKSYFQILLFLSCLENLNTGFDTTSNHLLIYNNRYQNTVKKRLVFCIKRHAYFSRAMNVHIKKMYVTIATFSIMGVILSVSVIAFLFSFQGNFENRYIRITTLVFTMVTVSTHILYVGQLIEDAAFQVYTTLKTVDWNNWNLENRKLYLIYLQNAQIIFSIKFTQDVSINYRLGFSMAKAIYSMISVMSKLRNVDYSKI</sequence>
<protein>
    <recommendedName>
        <fullName evidence="10">Odorant receptor</fullName>
    </recommendedName>
</protein>
<evidence type="ECO:0000313" key="12">
    <source>
        <dbReference type="Proteomes" id="UP000007266"/>
    </source>
</evidence>
<feature type="transmembrane region" description="Helical" evidence="10">
    <location>
        <begin position="69"/>
        <end position="92"/>
    </location>
</feature>
<keyword evidence="5 10" id="KW-0552">Olfaction</keyword>
<evidence type="ECO:0000256" key="6">
    <source>
        <dbReference type="ARBA" id="ARBA00022989"/>
    </source>
</evidence>
<keyword evidence="2" id="KW-1003">Cell membrane</keyword>
<dbReference type="Pfam" id="PF02949">
    <property type="entry name" value="7tm_6"/>
    <property type="match status" value="1"/>
</dbReference>
<comment type="subcellular location">
    <subcellularLocation>
        <location evidence="1 10">Cell membrane</location>
        <topology evidence="1 10">Multi-pass membrane protein</topology>
    </subcellularLocation>
</comment>
<keyword evidence="8 10" id="KW-0675">Receptor</keyword>
<evidence type="ECO:0000256" key="5">
    <source>
        <dbReference type="ARBA" id="ARBA00022725"/>
    </source>
</evidence>